<evidence type="ECO:0000313" key="3">
    <source>
        <dbReference type="Proteomes" id="UP001305928"/>
    </source>
</evidence>
<sequence>MKGQRGYAIVQLLPGSGLSLGTLVRAAWHRLERWQQLARQRRQLATLNDEALKDLGLSRADVLQESERPFWDDPLVK</sequence>
<reference evidence="2 3" key="1">
    <citation type="submission" date="2023-11" db="EMBL/GenBank/DDBJ databases">
        <title>Complete genome of Pseudomonas benzenivorans BA3361.</title>
        <authorList>
            <person name="Shin S.Y."/>
            <person name="Song J."/>
            <person name="Kang H."/>
        </authorList>
    </citation>
    <scope>NUCLEOTIDE SEQUENCE [LARGE SCALE GENOMIC DNA]</scope>
    <source>
        <strain evidence="2 3">HNIBRBA3361</strain>
    </source>
</reference>
<protein>
    <submittedName>
        <fullName evidence="2">DUF1127 domain-containing protein</fullName>
    </submittedName>
</protein>
<dbReference type="InterPro" id="IPR009506">
    <property type="entry name" value="YjiS-like"/>
</dbReference>
<keyword evidence="3" id="KW-1185">Reference proteome</keyword>
<dbReference type="Pfam" id="PF06568">
    <property type="entry name" value="YjiS-like"/>
    <property type="match status" value="1"/>
</dbReference>
<gene>
    <name evidence="2" type="ORF">SBP02_12075</name>
</gene>
<proteinExistence type="predicted"/>
<dbReference type="EMBL" id="CP137892">
    <property type="protein sequence ID" value="WPC03523.1"/>
    <property type="molecule type" value="Genomic_DNA"/>
</dbReference>
<evidence type="ECO:0000259" key="1">
    <source>
        <dbReference type="Pfam" id="PF06568"/>
    </source>
</evidence>
<evidence type="ECO:0000313" key="2">
    <source>
        <dbReference type="EMBL" id="WPC03523.1"/>
    </source>
</evidence>
<name>A0ABZ0PQT3_9PSED</name>
<feature type="domain" description="YjiS-like" evidence="1">
    <location>
        <begin position="28"/>
        <end position="62"/>
    </location>
</feature>
<organism evidence="2 3">
    <name type="scientific">Pseudomonas benzenivorans</name>
    <dbReference type="NCBI Taxonomy" id="556533"/>
    <lineage>
        <taxon>Bacteria</taxon>
        <taxon>Pseudomonadati</taxon>
        <taxon>Pseudomonadota</taxon>
        <taxon>Gammaproteobacteria</taxon>
        <taxon>Pseudomonadales</taxon>
        <taxon>Pseudomonadaceae</taxon>
        <taxon>Pseudomonas</taxon>
    </lineage>
</organism>
<dbReference type="Proteomes" id="UP001305928">
    <property type="component" value="Chromosome"/>
</dbReference>
<accession>A0ABZ0PQT3</accession>
<dbReference type="RefSeq" id="WP_318642025.1">
    <property type="nucleotide sequence ID" value="NZ_CP137892.1"/>
</dbReference>